<proteinExistence type="predicted"/>
<evidence type="ECO:0000256" key="1">
    <source>
        <dbReference type="SAM" id="MobiDB-lite"/>
    </source>
</evidence>
<evidence type="ECO:0000313" key="2">
    <source>
        <dbReference type="EMBL" id="MBA0084268.1"/>
    </source>
</evidence>
<protein>
    <submittedName>
        <fullName evidence="2">Uncharacterized protein</fullName>
    </submittedName>
</protein>
<reference evidence="2" key="1">
    <citation type="submission" date="2020-06" db="EMBL/GenBank/DDBJ databases">
        <title>Legume-microbial interactions unlock mineral nutrients during tropical forest succession.</title>
        <authorList>
            <person name="Epihov D.Z."/>
        </authorList>
    </citation>
    <scope>NUCLEOTIDE SEQUENCE [LARGE SCALE GENOMIC DNA]</scope>
    <source>
        <strain evidence="2">Pan2503</strain>
    </source>
</reference>
<dbReference type="Proteomes" id="UP000567293">
    <property type="component" value="Unassembled WGS sequence"/>
</dbReference>
<feature type="non-terminal residue" evidence="2">
    <location>
        <position position="1"/>
    </location>
</feature>
<keyword evidence="3" id="KW-1185">Reference proteome</keyword>
<gene>
    <name evidence="2" type="ORF">HRJ53_04665</name>
</gene>
<organism evidence="2 3">
    <name type="scientific">Candidatus Acidiferrum panamense</name>
    <dbReference type="NCBI Taxonomy" id="2741543"/>
    <lineage>
        <taxon>Bacteria</taxon>
        <taxon>Pseudomonadati</taxon>
        <taxon>Acidobacteriota</taxon>
        <taxon>Terriglobia</taxon>
        <taxon>Candidatus Acidiferrales</taxon>
        <taxon>Candidatus Acidiferrum</taxon>
    </lineage>
</organism>
<feature type="region of interest" description="Disordered" evidence="1">
    <location>
        <begin position="170"/>
        <end position="196"/>
    </location>
</feature>
<feature type="compositionally biased region" description="Basic and acidic residues" evidence="1">
    <location>
        <begin position="173"/>
        <end position="183"/>
    </location>
</feature>
<dbReference type="AlphaFoldDB" id="A0A7V8SVU9"/>
<evidence type="ECO:0000313" key="3">
    <source>
        <dbReference type="Proteomes" id="UP000567293"/>
    </source>
</evidence>
<sequence>EKLRPLVGQLHHRIDFPPDEPIVQIVLIGFAPRDYGPEVWAVEYHMEQEEVSTRGEEYWQTRVLRPHFTQLYPPEKHAPRLLVESRYPAGLKGPTLEEMIKSNDPRVASVLQNGRFEKVVENLRGGSAQKAPPIESVDFMRAVLPLIAGNSSFVLGTMEEQHGLNWVVPPSEPVEKAQEDKNRPPGAPTLRGPIKP</sequence>
<name>A0A7V8SVU9_9BACT</name>
<accession>A0A7V8SVU9</accession>
<comment type="caution">
    <text evidence="2">The sequence shown here is derived from an EMBL/GenBank/DDBJ whole genome shotgun (WGS) entry which is preliminary data.</text>
</comment>
<dbReference type="EMBL" id="JACDQQ010000449">
    <property type="protein sequence ID" value="MBA0084268.1"/>
    <property type="molecule type" value="Genomic_DNA"/>
</dbReference>